<gene>
    <name evidence="1" type="ORF">Cvel_25167</name>
</gene>
<sequence length="95" mass="10899">MKNQPVCREELHKRVAAELKHTLRMLYKMGPAPQIVYLITEDGGYEKHVTALLTAGIPIRLMMKKDGCGLSKSRAQYITLDFVREFLPNKKKRAI</sequence>
<protein>
    <submittedName>
        <fullName evidence="1">Uncharacterized protein</fullName>
    </submittedName>
</protein>
<evidence type="ECO:0000313" key="1">
    <source>
        <dbReference type="EMBL" id="CEM40247.1"/>
    </source>
</evidence>
<organism evidence="1">
    <name type="scientific">Chromera velia CCMP2878</name>
    <dbReference type="NCBI Taxonomy" id="1169474"/>
    <lineage>
        <taxon>Eukaryota</taxon>
        <taxon>Sar</taxon>
        <taxon>Alveolata</taxon>
        <taxon>Colpodellida</taxon>
        <taxon>Chromeraceae</taxon>
        <taxon>Chromera</taxon>
    </lineage>
</organism>
<dbReference type="AlphaFoldDB" id="A0A0G4H8Y6"/>
<proteinExistence type="predicted"/>
<dbReference type="EMBL" id="CDMZ01002002">
    <property type="protein sequence ID" value="CEM40247.1"/>
    <property type="molecule type" value="Genomic_DNA"/>
</dbReference>
<reference evidence="1" key="1">
    <citation type="submission" date="2014-11" db="EMBL/GenBank/DDBJ databases">
        <authorList>
            <person name="Otto D Thomas"/>
            <person name="Naeem Raeece"/>
        </authorList>
    </citation>
    <scope>NUCLEOTIDE SEQUENCE</scope>
</reference>
<name>A0A0G4H8Y6_9ALVE</name>
<dbReference type="VEuPathDB" id="CryptoDB:Cvel_25167"/>
<accession>A0A0G4H8Y6</accession>